<organism evidence="1 2">
    <name type="scientific">Chryseomicrobium palamuruense</name>
    <dbReference type="NCBI Taxonomy" id="682973"/>
    <lineage>
        <taxon>Bacteria</taxon>
        <taxon>Bacillati</taxon>
        <taxon>Bacillota</taxon>
        <taxon>Bacilli</taxon>
        <taxon>Bacillales</taxon>
        <taxon>Caryophanaceae</taxon>
        <taxon>Chryseomicrobium</taxon>
    </lineage>
</organism>
<dbReference type="RefSeq" id="WP_378139921.1">
    <property type="nucleotide sequence ID" value="NZ_JBHSEF010000009.1"/>
</dbReference>
<protein>
    <submittedName>
        <fullName evidence="1">DUF1850 domain-containing protein</fullName>
    </submittedName>
</protein>
<proteinExistence type="predicted"/>
<dbReference type="Pfam" id="PF08905">
    <property type="entry name" value="DUF1850"/>
    <property type="match status" value="1"/>
</dbReference>
<evidence type="ECO:0000313" key="1">
    <source>
        <dbReference type="EMBL" id="MFC4353985.1"/>
    </source>
</evidence>
<dbReference type="Proteomes" id="UP001595733">
    <property type="component" value="Unassembled WGS sequence"/>
</dbReference>
<accession>A0ABV8UST7</accession>
<dbReference type="InterPro" id="IPR015001">
    <property type="entry name" value="DUF1850"/>
</dbReference>
<sequence length="150" mass="17762">MTSNKKRKWGVAIATLFLFCIPVKGIQVSSEQYTHFYPSNEVELRWIHSVEKEEWKEFYRIHHHELLLYETAFKTFGAGVPSDGEVIPSDDGLVHFKMNQSFPELRLFVSDSIETTMFFSGQEVPIYKYVDDYVDIVIRVTYYPWWLIHT</sequence>
<name>A0ABV8UST7_9BACL</name>
<evidence type="ECO:0000313" key="2">
    <source>
        <dbReference type="Proteomes" id="UP001595733"/>
    </source>
</evidence>
<reference evidence="2" key="1">
    <citation type="journal article" date="2019" name="Int. J. Syst. Evol. Microbiol.">
        <title>The Global Catalogue of Microorganisms (GCM) 10K type strain sequencing project: providing services to taxonomists for standard genome sequencing and annotation.</title>
        <authorList>
            <consortium name="The Broad Institute Genomics Platform"/>
            <consortium name="The Broad Institute Genome Sequencing Center for Infectious Disease"/>
            <person name="Wu L."/>
            <person name="Ma J."/>
        </authorList>
    </citation>
    <scope>NUCLEOTIDE SEQUENCE [LARGE SCALE GENOMIC DNA]</scope>
    <source>
        <strain evidence="2">CCUG 50353</strain>
    </source>
</reference>
<gene>
    <name evidence="1" type="ORF">ACFO0S_02745</name>
</gene>
<comment type="caution">
    <text evidence="1">The sequence shown here is derived from an EMBL/GenBank/DDBJ whole genome shotgun (WGS) entry which is preliminary data.</text>
</comment>
<keyword evidence="2" id="KW-1185">Reference proteome</keyword>
<dbReference type="EMBL" id="JBHSEF010000009">
    <property type="protein sequence ID" value="MFC4353985.1"/>
    <property type="molecule type" value="Genomic_DNA"/>
</dbReference>